<protein>
    <submittedName>
        <fullName evidence="1">Uncharacterized protein</fullName>
    </submittedName>
</protein>
<proteinExistence type="predicted"/>
<reference evidence="1 2" key="1">
    <citation type="journal article" date="2023" name="Plants (Basel)">
        <title>Bridging the Gap: Combining Genomics and Transcriptomics Approaches to Understand Stylosanthes scabra, an Orphan Legume from the Brazilian Caatinga.</title>
        <authorList>
            <person name="Ferreira-Neto J.R.C."/>
            <person name="da Silva M.D."/>
            <person name="Binneck E."/>
            <person name="de Melo N.F."/>
            <person name="da Silva R.H."/>
            <person name="de Melo A.L.T.M."/>
            <person name="Pandolfi V."/>
            <person name="Bustamante F.O."/>
            <person name="Brasileiro-Vidal A.C."/>
            <person name="Benko-Iseppon A.M."/>
        </authorList>
    </citation>
    <scope>NUCLEOTIDE SEQUENCE [LARGE SCALE GENOMIC DNA]</scope>
    <source>
        <tissue evidence="1">Leaves</tissue>
    </source>
</reference>
<name>A0ABU6YPP9_9FABA</name>
<accession>A0ABU6YPP9</accession>
<feature type="non-terminal residue" evidence="1">
    <location>
        <position position="1"/>
    </location>
</feature>
<dbReference type="EMBL" id="JASCZI010242384">
    <property type="protein sequence ID" value="MED6210873.1"/>
    <property type="molecule type" value="Genomic_DNA"/>
</dbReference>
<gene>
    <name evidence="1" type="ORF">PIB30_068266</name>
</gene>
<comment type="caution">
    <text evidence="1">The sequence shown here is derived from an EMBL/GenBank/DDBJ whole genome shotgun (WGS) entry which is preliminary data.</text>
</comment>
<keyword evidence="2" id="KW-1185">Reference proteome</keyword>
<evidence type="ECO:0000313" key="2">
    <source>
        <dbReference type="Proteomes" id="UP001341840"/>
    </source>
</evidence>
<sequence length="101" mass="11341">PSRLDDGDWRKLRSSRVETVTDGSFEVRGSRTMVTGEVRHWRRLRNGRTGLGVASEGTAETEAGRTEVAVWVVRVVWRCGFADCEGGEFVRMGNWELDLGI</sequence>
<dbReference type="Proteomes" id="UP001341840">
    <property type="component" value="Unassembled WGS sequence"/>
</dbReference>
<organism evidence="1 2">
    <name type="scientific">Stylosanthes scabra</name>
    <dbReference type="NCBI Taxonomy" id="79078"/>
    <lineage>
        <taxon>Eukaryota</taxon>
        <taxon>Viridiplantae</taxon>
        <taxon>Streptophyta</taxon>
        <taxon>Embryophyta</taxon>
        <taxon>Tracheophyta</taxon>
        <taxon>Spermatophyta</taxon>
        <taxon>Magnoliopsida</taxon>
        <taxon>eudicotyledons</taxon>
        <taxon>Gunneridae</taxon>
        <taxon>Pentapetalae</taxon>
        <taxon>rosids</taxon>
        <taxon>fabids</taxon>
        <taxon>Fabales</taxon>
        <taxon>Fabaceae</taxon>
        <taxon>Papilionoideae</taxon>
        <taxon>50 kb inversion clade</taxon>
        <taxon>dalbergioids sensu lato</taxon>
        <taxon>Dalbergieae</taxon>
        <taxon>Pterocarpus clade</taxon>
        <taxon>Stylosanthes</taxon>
    </lineage>
</organism>
<evidence type="ECO:0000313" key="1">
    <source>
        <dbReference type="EMBL" id="MED6210873.1"/>
    </source>
</evidence>